<protein>
    <submittedName>
        <fullName evidence="2">Serine/threonine-protein phosphatase 7 long form like</fullName>
    </submittedName>
</protein>
<sequence length="102" mass="11931">MLRELPVTYPTFINTLDITSVSNIRHLYYITLNHHLLTAFVERWSRETDTFYLFVGEMTVTLQDVAVILGIRIDGDPLIGRVYVGEGYRWKTWIDCYDDLLG</sequence>
<dbReference type="PANTHER" id="PTHR46033">
    <property type="entry name" value="PROTEIN MAIN-LIKE 2"/>
    <property type="match status" value="1"/>
</dbReference>
<gene>
    <name evidence="2" type="ORF">AXF42_Ash017886</name>
</gene>
<dbReference type="GO" id="GO:0010073">
    <property type="term" value="P:meristem maintenance"/>
    <property type="evidence" value="ECO:0007669"/>
    <property type="project" value="InterPro"/>
</dbReference>
<dbReference type="PANTHER" id="PTHR46033:SF1">
    <property type="entry name" value="PROTEIN MAIN-LIKE 2"/>
    <property type="match status" value="1"/>
</dbReference>
<dbReference type="EMBL" id="KZ451937">
    <property type="protein sequence ID" value="PKA60480.1"/>
    <property type="molecule type" value="Genomic_DNA"/>
</dbReference>
<dbReference type="Proteomes" id="UP000236161">
    <property type="component" value="Unassembled WGS sequence"/>
</dbReference>
<dbReference type="InterPro" id="IPR019557">
    <property type="entry name" value="AminoTfrase-like_pln_mobile"/>
</dbReference>
<organism evidence="2 3">
    <name type="scientific">Apostasia shenzhenica</name>
    <dbReference type="NCBI Taxonomy" id="1088818"/>
    <lineage>
        <taxon>Eukaryota</taxon>
        <taxon>Viridiplantae</taxon>
        <taxon>Streptophyta</taxon>
        <taxon>Embryophyta</taxon>
        <taxon>Tracheophyta</taxon>
        <taxon>Spermatophyta</taxon>
        <taxon>Magnoliopsida</taxon>
        <taxon>Liliopsida</taxon>
        <taxon>Asparagales</taxon>
        <taxon>Orchidaceae</taxon>
        <taxon>Apostasioideae</taxon>
        <taxon>Apostasia</taxon>
    </lineage>
</organism>
<evidence type="ECO:0000313" key="3">
    <source>
        <dbReference type="Proteomes" id="UP000236161"/>
    </source>
</evidence>
<accession>A0A2I0AY60</accession>
<proteinExistence type="predicted"/>
<evidence type="ECO:0000259" key="1">
    <source>
        <dbReference type="Pfam" id="PF10536"/>
    </source>
</evidence>
<reference evidence="2 3" key="1">
    <citation type="journal article" date="2017" name="Nature">
        <title>The Apostasia genome and the evolution of orchids.</title>
        <authorList>
            <person name="Zhang G.Q."/>
            <person name="Liu K.W."/>
            <person name="Li Z."/>
            <person name="Lohaus R."/>
            <person name="Hsiao Y.Y."/>
            <person name="Niu S.C."/>
            <person name="Wang J.Y."/>
            <person name="Lin Y.C."/>
            <person name="Xu Q."/>
            <person name="Chen L.J."/>
            <person name="Yoshida K."/>
            <person name="Fujiwara S."/>
            <person name="Wang Z.W."/>
            <person name="Zhang Y.Q."/>
            <person name="Mitsuda N."/>
            <person name="Wang M."/>
            <person name="Liu G.H."/>
            <person name="Pecoraro L."/>
            <person name="Huang H.X."/>
            <person name="Xiao X.J."/>
            <person name="Lin M."/>
            <person name="Wu X.Y."/>
            <person name="Wu W.L."/>
            <person name="Chen Y.Y."/>
            <person name="Chang S.B."/>
            <person name="Sakamoto S."/>
            <person name="Ohme-Takagi M."/>
            <person name="Yagi M."/>
            <person name="Zeng S.J."/>
            <person name="Shen C.Y."/>
            <person name="Yeh C.M."/>
            <person name="Luo Y.B."/>
            <person name="Tsai W.C."/>
            <person name="Van de Peer Y."/>
            <person name="Liu Z.J."/>
        </authorList>
    </citation>
    <scope>NUCLEOTIDE SEQUENCE [LARGE SCALE GENOMIC DNA]</scope>
    <source>
        <strain evidence="3">cv. Shenzhen</strain>
        <tissue evidence="2">Stem</tissue>
    </source>
</reference>
<dbReference type="OrthoDB" id="784956at2759"/>
<evidence type="ECO:0000313" key="2">
    <source>
        <dbReference type="EMBL" id="PKA60480.1"/>
    </source>
</evidence>
<feature type="domain" description="Aminotransferase-like plant mobile" evidence="1">
    <location>
        <begin position="28"/>
        <end position="82"/>
    </location>
</feature>
<keyword evidence="3" id="KW-1185">Reference proteome</keyword>
<name>A0A2I0AY60_9ASPA</name>
<dbReference type="InterPro" id="IPR044824">
    <property type="entry name" value="MAIN-like"/>
</dbReference>
<dbReference type="AlphaFoldDB" id="A0A2I0AY60"/>
<dbReference type="Pfam" id="PF10536">
    <property type="entry name" value="PMD"/>
    <property type="match status" value="1"/>
</dbReference>